<keyword evidence="2" id="KW-1185">Reference proteome</keyword>
<reference evidence="1" key="1">
    <citation type="submission" date="2023-06" db="EMBL/GenBank/DDBJ databases">
        <authorList>
            <person name="Delattre M."/>
        </authorList>
    </citation>
    <scope>NUCLEOTIDE SEQUENCE</scope>
    <source>
        <strain evidence="1">AF72</strain>
    </source>
</reference>
<evidence type="ECO:0000313" key="2">
    <source>
        <dbReference type="Proteomes" id="UP001177023"/>
    </source>
</evidence>
<dbReference type="EMBL" id="CATQJA010002708">
    <property type="protein sequence ID" value="CAJ0586486.1"/>
    <property type="molecule type" value="Genomic_DNA"/>
</dbReference>
<dbReference type="Proteomes" id="UP001177023">
    <property type="component" value="Unassembled WGS sequence"/>
</dbReference>
<sequence>MTLPSKHASYLLRFARTSKLHLRQASIALKHDEPAATPNLQQLFEQQRARAGSAYKKMAITARVAGNKETQTFLMNQGVSTPYDVARHISRHLSTGSEVCVIQEKDGKRIASMHEPLNGEATIVFQEDSAELRQERQVLTGFLDIWFKITADVPESKDWSATGDELDVLTKKLHKEYINKEIDYEVQKVEADASQSDEELTLCRIGKHVFPIHGPVLANSGQLGTFSVTKASLKGGKADFRGIVSTSANGLPEHLWETLVNGIREEHNQE</sequence>
<evidence type="ECO:0000313" key="1">
    <source>
        <dbReference type="EMBL" id="CAJ0586486.1"/>
    </source>
</evidence>
<comment type="caution">
    <text evidence="1">The sequence shown here is derived from an EMBL/GenBank/DDBJ whole genome shotgun (WGS) entry which is preliminary data.</text>
</comment>
<proteinExistence type="predicted"/>
<dbReference type="AlphaFoldDB" id="A0AA36DHL1"/>
<accession>A0AA36DHL1</accession>
<feature type="non-terminal residue" evidence="1">
    <location>
        <position position="270"/>
    </location>
</feature>
<organism evidence="1 2">
    <name type="scientific">Mesorhabditis spiculigera</name>
    <dbReference type="NCBI Taxonomy" id="96644"/>
    <lineage>
        <taxon>Eukaryota</taxon>
        <taxon>Metazoa</taxon>
        <taxon>Ecdysozoa</taxon>
        <taxon>Nematoda</taxon>
        <taxon>Chromadorea</taxon>
        <taxon>Rhabditida</taxon>
        <taxon>Rhabditina</taxon>
        <taxon>Rhabditomorpha</taxon>
        <taxon>Rhabditoidea</taxon>
        <taxon>Rhabditidae</taxon>
        <taxon>Mesorhabditinae</taxon>
        <taxon>Mesorhabditis</taxon>
    </lineage>
</organism>
<name>A0AA36DHL1_9BILA</name>
<gene>
    <name evidence="1" type="ORF">MSPICULIGERA_LOCUS24491</name>
</gene>
<protein>
    <submittedName>
        <fullName evidence="1">Uncharacterized protein</fullName>
    </submittedName>
</protein>